<reference evidence="1" key="1">
    <citation type="submission" date="2022-11" db="EMBL/GenBank/DDBJ databases">
        <title>Centuries of genome instability and evolution in soft-shell clam transmissible cancer (bioRxiv).</title>
        <authorList>
            <person name="Hart S.F.M."/>
            <person name="Yonemitsu M.A."/>
            <person name="Giersch R.M."/>
            <person name="Beal B.F."/>
            <person name="Arriagada G."/>
            <person name="Davis B.W."/>
            <person name="Ostrander E.A."/>
            <person name="Goff S.P."/>
            <person name="Metzger M.J."/>
        </authorList>
    </citation>
    <scope>NUCLEOTIDE SEQUENCE</scope>
    <source>
        <strain evidence="1">MELC-2E11</strain>
        <tissue evidence="1">Siphon/mantle</tissue>
    </source>
</reference>
<gene>
    <name evidence="1" type="ORF">MAR_004779</name>
</gene>
<proteinExistence type="predicted"/>
<dbReference type="Proteomes" id="UP001164746">
    <property type="component" value="Chromosome 9"/>
</dbReference>
<organism evidence="1 2">
    <name type="scientific">Mya arenaria</name>
    <name type="common">Soft-shell clam</name>
    <dbReference type="NCBI Taxonomy" id="6604"/>
    <lineage>
        <taxon>Eukaryota</taxon>
        <taxon>Metazoa</taxon>
        <taxon>Spiralia</taxon>
        <taxon>Lophotrochozoa</taxon>
        <taxon>Mollusca</taxon>
        <taxon>Bivalvia</taxon>
        <taxon>Autobranchia</taxon>
        <taxon>Heteroconchia</taxon>
        <taxon>Euheterodonta</taxon>
        <taxon>Imparidentia</taxon>
        <taxon>Neoheterodontei</taxon>
        <taxon>Myida</taxon>
        <taxon>Myoidea</taxon>
        <taxon>Myidae</taxon>
        <taxon>Mya</taxon>
    </lineage>
</organism>
<sequence length="450" mass="51787">ILEEGQQGSAQIVNPAVAIFLHLKDMHASVETVNEVENNQSVHYGISRENQSKIKQMFIDMKDSIDIDGILDRFIQDGDLTEDAQERIMFNNPRRKQRNAFDRFVQYMREDECLVHIADQLQKGIKLPALETARLKPHEIRLQIEHHMEDILREIEPDEVAEYFMVYEVCEVNEYEEVVSEKKTTRAKGLALLHLLILNHIPSGYQVFLTALRELNRTGLLQKLKKRHISTPLSPSGYSLRCTRATQCDEEDLVANFRSETVKAEINRRLIPETNTMLYDTISGSLIFHLKWTSQAWRQLSVDRLREVVGTVVRILMEKGNKEDTESQTWNVEVCAIPSTLNVRSSTTEKRIVPKDFYTSIRSKMPDDNTDANDAYQVPECTGTIGHWWLLSAIRKYIVKLIFCEGFVVNSRERVMPERLGPTRIPCAGNAGYAYDAEVLESSEVRKNDD</sequence>
<protein>
    <recommendedName>
        <fullName evidence="3">CARD domain-containing protein</fullName>
    </recommendedName>
</protein>
<evidence type="ECO:0008006" key="3">
    <source>
        <dbReference type="Google" id="ProtNLM"/>
    </source>
</evidence>
<keyword evidence="2" id="KW-1185">Reference proteome</keyword>
<dbReference type="EMBL" id="CP111020">
    <property type="protein sequence ID" value="WAR14674.1"/>
    <property type="molecule type" value="Genomic_DNA"/>
</dbReference>
<dbReference type="Gene3D" id="1.10.533.10">
    <property type="entry name" value="Death Domain, Fas"/>
    <property type="match status" value="1"/>
</dbReference>
<feature type="non-terminal residue" evidence="1">
    <location>
        <position position="1"/>
    </location>
</feature>
<dbReference type="SUPFAM" id="SSF47986">
    <property type="entry name" value="DEATH domain"/>
    <property type="match status" value="1"/>
</dbReference>
<dbReference type="InterPro" id="IPR011029">
    <property type="entry name" value="DEATH-like_dom_sf"/>
</dbReference>
<name>A0ABY7F1P7_MYAAR</name>
<accession>A0ABY7F1P7</accession>
<evidence type="ECO:0000313" key="1">
    <source>
        <dbReference type="EMBL" id="WAR14674.1"/>
    </source>
</evidence>
<evidence type="ECO:0000313" key="2">
    <source>
        <dbReference type="Proteomes" id="UP001164746"/>
    </source>
</evidence>